<dbReference type="EMBL" id="BAAAPC010000009">
    <property type="protein sequence ID" value="GAA1996479.1"/>
    <property type="molecule type" value="Genomic_DNA"/>
</dbReference>
<evidence type="ECO:0000313" key="2">
    <source>
        <dbReference type="Proteomes" id="UP001501585"/>
    </source>
</evidence>
<name>A0ABN2T1I2_9ACTN</name>
<accession>A0ABN2T1I2</accession>
<comment type="caution">
    <text evidence="1">The sequence shown here is derived from an EMBL/GenBank/DDBJ whole genome shotgun (WGS) entry which is preliminary data.</text>
</comment>
<gene>
    <name evidence="1" type="ORF">GCM10009799_24050</name>
</gene>
<dbReference type="Proteomes" id="UP001501585">
    <property type="component" value="Unassembled WGS sequence"/>
</dbReference>
<reference evidence="1 2" key="1">
    <citation type="journal article" date="2019" name="Int. J. Syst. Evol. Microbiol.">
        <title>The Global Catalogue of Microorganisms (GCM) 10K type strain sequencing project: providing services to taxonomists for standard genome sequencing and annotation.</title>
        <authorList>
            <consortium name="The Broad Institute Genomics Platform"/>
            <consortium name="The Broad Institute Genome Sequencing Center for Infectious Disease"/>
            <person name="Wu L."/>
            <person name="Ma J."/>
        </authorList>
    </citation>
    <scope>NUCLEOTIDE SEQUENCE [LARGE SCALE GENOMIC DNA]</scope>
    <source>
        <strain evidence="1 2">JCM 15313</strain>
    </source>
</reference>
<evidence type="ECO:0000313" key="1">
    <source>
        <dbReference type="EMBL" id="GAA1996479.1"/>
    </source>
</evidence>
<sequence>MRATRAESAALDQLVWYAGYGSNMAADRFGYYLAGGSPPSGARTNPGCRDRTPPRSQRAVWLEGGVYFALTSRMWGGGLALLDPSLPGAAPARAYLLTGEQFSDVAAQEMYRAPGDAVELDTALREGRDVLGEGRYETLVYCGRLDGHPVLTLTSHWSRPHVAVEAPAASYLRLIGGGLRATHGWAVGRAAAHLAGRPGAKGAWSAADVATLLSD</sequence>
<proteinExistence type="predicted"/>
<dbReference type="RefSeq" id="WP_344109343.1">
    <property type="nucleotide sequence ID" value="NZ_BAAAPC010000009.1"/>
</dbReference>
<organism evidence="1 2">
    <name type="scientific">Nocardiopsis rhodophaea</name>
    <dbReference type="NCBI Taxonomy" id="280238"/>
    <lineage>
        <taxon>Bacteria</taxon>
        <taxon>Bacillati</taxon>
        <taxon>Actinomycetota</taxon>
        <taxon>Actinomycetes</taxon>
        <taxon>Streptosporangiales</taxon>
        <taxon>Nocardiopsidaceae</taxon>
        <taxon>Nocardiopsis</taxon>
    </lineage>
</organism>
<keyword evidence="2" id="KW-1185">Reference proteome</keyword>
<evidence type="ECO:0008006" key="3">
    <source>
        <dbReference type="Google" id="ProtNLM"/>
    </source>
</evidence>
<dbReference type="Gene3D" id="3.10.490.10">
    <property type="entry name" value="Gamma-glutamyl cyclotransferase-like"/>
    <property type="match status" value="1"/>
</dbReference>
<protein>
    <recommendedName>
        <fullName evidence="3">Histone deacetylase</fullName>
    </recommendedName>
</protein>